<keyword evidence="1" id="KW-0812">Transmembrane</keyword>
<evidence type="ECO:0000313" key="3">
    <source>
        <dbReference type="Proteomes" id="UP000886891"/>
    </source>
</evidence>
<proteinExistence type="predicted"/>
<organism evidence="2 3">
    <name type="scientific">Candidatus Stercoripulliclostridium merdipullorum</name>
    <dbReference type="NCBI Taxonomy" id="2840952"/>
    <lineage>
        <taxon>Bacteria</taxon>
        <taxon>Bacillati</taxon>
        <taxon>Bacillota</taxon>
        <taxon>Clostridia</taxon>
        <taxon>Eubacteriales</taxon>
        <taxon>Candidatus Stercoripulliclostridium</taxon>
    </lineage>
</organism>
<dbReference type="Proteomes" id="UP000886891">
    <property type="component" value="Unassembled WGS sequence"/>
</dbReference>
<accession>A0A9D1SX32</accession>
<dbReference type="EMBL" id="DVOH01000013">
    <property type="protein sequence ID" value="HIU99768.1"/>
    <property type="molecule type" value="Genomic_DNA"/>
</dbReference>
<reference evidence="2" key="1">
    <citation type="submission" date="2020-10" db="EMBL/GenBank/DDBJ databases">
        <authorList>
            <person name="Gilroy R."/>
        </authorList>
    </citation>
    <scope>NUCLEOTIDE SEQUENCE</scope>
    <source>
        <strain evidence="2">23406</strain>
    </source>
</reference>
<sequence length="128" mass="13475">MNPYGNLLLGLLTDAAPDGGAVVISKSRMAEALPAGAGDAEVDDALRDLSLTGLVTIKYRSAAEYCIAVTPKGKLLVETERNKITDTAINVRIDYKRMAKTSFWAAFFGALLGSGLIGLAVFLIGQLA</sequence>
<reference evidence="2" key="2">
    <citation type="journal article" date="2021" name="PeerJ">
        <title>Extensive microbial diversity within the chicken gut microbiome revealed by metagenomics and culture.</title>
        <authorList>
            <person name="Gilroy R."/>
            <person name="Ravi A."/>
            <person name="Getino M."/>
            <person name="Pursley I."/>
            <person name="Horton D.L."/>
            <person name="Alikhan N.F."/>
            <person name="Baker D."/>
            <person name="Gharbi K."/>
            <person name="Hall N."/>
            <person name="Watson M."/>
            <person name="Adriaenssens E.M."/>
            <person name="Foster-Nyarko E."/>
            <person name="Jarju S."/>
            <person name="Secka A."/>
            <person name="Antonio M."/>
            <person name="Oren A."/>
            <person name="Chaudhuri R.R."/>
            <person name="La Ragione R."/>
            <person name="Hildebrand F."/>
            <person name="Pallen M.J."/>
        </authorList>
    </citation>
    <scope>NUCLEOTIDE SEQUENCE</scope>
    <source>
        <strain evidence="2">23406</strain>
    </source>
</reference>
<gene>
    <name evidence="2" type="ORF">IAB14_01480</name>
</gene>
<keyword evidence="1" id="KW-0472">Membrane</keyword>
<comment type="caution">
    <text evidence="2">The sequence shown here is derived from an EMBL/GenBank/DDBJ whole genome shotgun (WGS) entry which is preliminary data.</text>
</comment>
<name>A0A9D1SX32_9FIRM</name>
<evidence type="ECO:0000256" key="1">
    <source>
        <dbReference type="SAM" id="Phobius"/>
    </source>
</evidence>
<keyword evidence="1" id="KW-1133">Transmembrane helix</keyword>
<dbReference type="AlphaFoldDB" id="A0A9D1SX32"/>
<evidence type="ECO:0000313" key="2">
    <source>
        <dbReference type="EMBL" id="HIU99768.1"/>
    </source>
</evidence>
<protein>
    <submittedName>
        <fullName evidence="2">Uncharacterized protein</fullName>
    </submittedName>
</protein>
<feature type="transmembrane region" description="Helical" evidence="1">
    <location>
        <begin position="102"/>
        <end position="125"/>
    </location>
</feature>